<dbReference type="Proteomes" id="UP000320095">
    <property type="component" value="Unassembled WGS sequence"/>
</dbReference>
<keyword evidence="3" id="KW-1185">Reference proteome</keyword>
<evidence type="ECO:0000256" key="1">
    <source>
        <dbReference type="SAM" id="SignalP"/>
    </source>
</evidence>
<sequence>MSSVTRRIGILATAILLAVAPVAMAAPAAADPDNDPCQFAFSLFCRLVPIAPDLDHNIDLTQDQPPVDPAAPLPESLLRPDPCAAGCV</sequence>
<dbReference type="OrthoDB" id="4735719at2"/>
<keyword evidence="1" id="KW-0732">Signal</keyword>
<comment type="caution">
    <text evidence="2">The sequence shown here is derived from an EMBL/GenBank/DDBJ whole genome shotgun (WGS) entry which is preliminary data.</text>
</comment>
<evidence type="ECO:0000313" key="3">
    <source>
        <dbReference type="Proteomes" id="UP000320095"/>
    </source>
</evidence>
<reference evidence="2 3" key="1">
    <citation type="journal article" date="2019" name="Environ. Microbiol.">
        <title>Species interactions and distinct microbial communities in high Arctic permafrost affected cryosols are associated with the CH4 and CO2 gas fluxes.</title>
        <authorList>
            <person name="Altshuler I."/>
            <person name="Hamel J."/>
            <person name="Turney S."/>
            <person name="Magnuson E."/>
            <person name="Levesque R."/>
            <person name="Greer C."/>
            <person name="Whyte L.G."/>
        </authorList>
    </citation>
    <scope>NUCLEOTIDE SEQUENCE [LARGE SCALE GENOMIC DNA]</scope>
    <source>
        <strain evidence="2 3">S5.20</strain>
    </source>
</reference>
<evidence type="ECO:0000313" key="2">
    <source>
        <dbReference type="EMBL" id="TPG37315.1"/>
    </source>
</evidence>
<accession>A0A502EI05</accession>
<dbReference type="EMBL" id="RCZG01000001">
    <property type="protein sequence ID" value="TPG37315.1"/>
    <property type="molecule type" value="Genomic_DNA"/>
</dbReference>
<organism evidence="2 3">
    <name type="scientific">Mycolicibacterium hodleri</name>
    <dbReference type="NCBI Taxonomy" id="49897"/>
    <lineage>
        <taxon>Bacteria</taxon>
        <taxon>Bacillati</taxon>
        <taxon>Actinomycetota</taxon>
        <taxon>Actinomycetes</taxon>
        <taxon>Mycobacteriales</taxon>
        <taxon>Mycobacteriaceae</taxon>
        <taxon>Mycolicibacterium</taxon>
    </lineage>
</organism>
<protein>
    <submittedName>
        <fullName evidence="2">Fibronectin-binding protein</fullName>
    </submittedName>
</protein>
<name>A0A502EI05_9MYCO</name>
<gene>
    <name evidence="2" type="ORF">EAH80_00745</name>
</gene>
<feature type="signal peptide" evidence="1">
    <location>
        <begin position="1"/>
        <end position="25"/>
    </location>
</feature>
<dbReference type="AlphaFoldDB" id="A0A502EI05"/>
<proteinExistence type="predicted"/>
<feature type="chain" id="PRO_5021217453" evidence="1">
    <location>
        <begin position="26"/>
        <end position="88"/>
    </location>
</feature>